<feature type="region of interest" description="Disordered" evidence="4">
    <location>
        <begin position="889"/>
        <end position="991"/>
    </location>
</feature>
<dbReference type="Proteomes" id="UP001470230">
    <property type="component" value="Unassembled WGS sequence"/>
</dbReference>
<feature type="region of interest" description="Disordered" evidence="4">
    <location>
        <begin position="453"/>
        <end position="497"/>
    </location>
</feature>
<feature type="region of interest" description="Disordered" evidence="4">
    <location>
        <begin position="514"/>
        <end position="751"/>
    </location>
</feature>
<feature type="compositionally biased region" description="Basic and acidic residues" evidence="4">
    <location>
        <begin position="599"/>
        <end position="611"/>
    </location>
</feature>
<feature type="compositionally biased region" description="Low complexity" evidence="4">
    <location>
        <begin position="712"/>
        <end position="730"/>
    </location>
</feature>
<feature type="region of interest" description="Disordered" evidence="4">
    <location>
        <begin position="351"/>
        <end position="386"/>
    </location>
</feature>
<feature type="coiled-coil region" evidence="3">
    <location>
        <begin position="1098"/>
        <end position="1167"/>
    </location>
</feature>
<feature type="compositionally biased region" description="Polar residues" evidence="4">
    <location>
        <begin position="539"/>
        <end position="586"/>
    </location>
</feature>
<feature type="region of interest" description="Disordered" evidence="4">
    <location>
        <begin position="1189"/>
        <end position="1210"/>
    </location>
</feature>
<evidence type="ECO:0000313" key="5">
    <source>
        <dbReference type="EMBL" id="KAK8893276.1"/>
    </source>
</evidence>
<dbReference type="EMBL" id="JAPFFF010000003">
    <property type="protein sequence ID" value="KAK8893276.1"/>
    <property type="molecule type" value="Genomic_DNA"/>
</dbReference>
<dbReference type="Gene3D" id="3.80.10.10">
    <property type="entry name" value="Ribonuclease Inhibitor"/>
    <property type="match status" value="1"/>
</dbReference>
<feature type="region of interest" description="Disordered" evidence="4">
    <location>
        <begin position="837"/>
        <end position="857"/>
    </location>
</feature>
<feature type="compositionally biased region" description="Basic and acidic residues" evidence="4">
    <location>
        <begin position="672"/>
        <end position="684"/>
    </location>
</feature>
<feature type="compositionally biased region" description="Polar residues" evidence="4">
    <location>
        <begin position="689"/>
        <end position="711"/>
    </location>
</feature>
<dbReference type="InterPro" id="IPR032675">
    <property type="entry name" value="LRR_dom_sf"/>
</dbReference>
<keyword evidence="1" id="KW-0433">Leucine-rich repeat</keyword>
<organism evidence="5 6">
    <name type="scientific">Tritrichomonas musculus</name>
    <dbReference type="NCBI Taxonomy" id="1915356"/>
    <lineage>
        <taxon>Eukaryota</taxon>
        <taxon>Metamonada</taxon>
        <taxon>Parabasalia</taxon>
        <taxon>Tritrichomonadida</taxon>
        <taxon>Tritrichomonadidae</taxon>
        <taxon>Tritrichomonas</taxon>
    </lineage>
</organism>
<keyword evidence="2" id="KW-0677">Repeat</keyword>
<dbReference type="PANTHER" id="PTHR15454">
    <property type="entry name" value="NISCHARIN RELATED"/>
    <property type="match status" value="1"/>
</dbReference>
<feature type="compositionally biased region" description="Basic and acidic residues" evidence="4">
    <location>
        <begin position="363"/>
        <end position="378"/>
    </location>
</feature>
<feature type="compositionally biased region" description="Low complexity" evidence="4">
    <location>
        <begin position="514"/>
        <end position="525"/>
    </location>
</feature>
<accession>A0ABR2KQF3</accession>
<comment type="caution">
    <text evidence="5">The sequence shown here is derived from an EMBL/GenBank/DDBJ whole genome shotgun (WGS) entry which is preliminary data.</text>
</comment>
<feature type="compositionally biased region" description="Polar residues" evidence="4">
    <location>
        <begin position="938"/>
        <end position="954"/>
    </location>
</feature>
<dbReference type="PANTHER" id="PTHR15454:SF56">
    <property type="entry name" value="PROTEIN PHOSPHATASE 1 REGULATORY SUBUNIT 7-RELATED"/>
    <property type="match status" value="1"/>
</dbReference>
<dbReference type="SUPFAM" id="SSF52058">
    <property type="entry name" value="L domain-like"/>
    <property type="match status" value="1"/>
</dbReference>
<feature type="compositionally biased region" description="Polar residues" evidence="4">
    <location>
        <begin position="627"/>
        <end position="645"/>
    </location>
</feature>
<feature type="compositionally biased region" description="Basic and acidic residues" evidence="4">
    <location>
        <begin position="472"/>
        <end position="485"/>
    </location>
</feature>
<dbReference type="InterPro" id="IPR001611">
    <property type="entry name" value="Leu-rich_rpt"/>
</dbReference>
<feature type="compositionally biased region" description="Polar residues" evidence="4">
    <location>
        <begin position="785"/>
        <end position="802"/>
    </location>
</feature>
<reference evidence="5 6" key="1">
    <citation type="submission" date="2024-04" db="EMBL/GenBank/DDBJ databases">
        <title>Tritrichomonas musculus Genome.</title>
        <authorList>
            <person name="Alves-Ferreira E."/>
            <person name="Grigg M."/>
            <person name="Lorenzi H."/>
            <person name="Galac M."/>
        </authorList>
    </citation>
    <scope>NUCLEOTIDE SEQUENCE [LARGE SCALE GENOMIC DNA]</scope>
    <source>
        <strain evidence="5 6">EAF2021</strain>
    </source>
</reference>
<name>A0ABR2KQF3_9EUKA</name>
<sequence length="1220" mass="140012">MTLSSLLKPSTKPMTLRATGAGVNTIDLLPPSKTGCLSLYISYNSISSLENISQFKNLKALLMDFNEISRIEDLRPLSKLKNLSILHLEGNPVCDLPLWDFHLLTLCPKLRVLNGQKTKDFLYSKSQIHHFLELESKFYQFIITAKYVIKVLKLKIMNPTLDFQMVAKITQRTMFKDPNFQNNYADNLRFHCAKVGVDGYFSLMRRKLLAQHQKINRLSKEANEPSKSHTILLDQIKLYTDFDAFIEAMQDLHDSALQVVGLGNGPVIVVQPKQDQFFLSHRTFKSKIERDDNQSNFPSNSQQASSVKDQIYSIEDYHPNDENITNGNNINPEYVIEEEETNEDFFDKIDKSNEQNDSSLNLEGKKISNDKSSKKGNEEDNTNQNEASEIKASLLSESNSQIDVNNQPNIPPQLVTLSKTSKLTKAAGSAADSVVDIQAPETAFSEIFAPNKKSQNKKVTDNEILSEPPDTPETRLRAQKSKEEFLSQNRSQSKNQDQIQNLNGNEMLSEASNNSFLSKNSNTNKSSKDEESKTNNENLDQLPNNFENQNLSEEGNNHQMQRQIQNDNQDLNESTTSKKSQEQNLNKDYLDNQILSENDSNKDSQAEDENKVQNITTKDASNEPKSENLQNQDQDTFQNLNEATTNKQSQESNSENNQKQNLNKDNSSKTSQNRENKNLNESESNKGSQNSENQNLTETASNKDPQNQEVPNLNENESNKASENSEINSNRPSQNPEIPNLYENDPNQEINNFNEINSNEVYQNSEQKSLNEVNSNESYQNSMARNLNENESSRVTQKVQNATEEEEELKVESNFKQKYDQEIDKIHSVLFNDNYSNEEENRQVSNGFEIKEREETKQQTIKVRLENGEEEEFVINENQDNFHFEFEIEEEEEEPNEGKVPKQQRKSSKSAKKKSQGKKENLPKQQKNRAISDADTDYAQSLSDTDTPGRPSSSTKKKDLLSQSEEPFIFEKSKSKSSFRSFDDSDSSVSNELKSILRYPEVINNEKENEEEEEEEKIKKTKLAISRPNINEKNKGLENPSSVYFEASSDKSSEFIDIRTPTHKVCLIPKDLMCKAFTFWKNRYRKINKKPDIEFVHYVQLLDELDETKSTIKKEKKVQLKSTSKHETQRGDQIRQISLKSELKRKIEHQKDINRALQKRLNQYISENESLQGFLDSPFDKALSTSFNMSYSQSSQSSKTRKKKKDTLTAQYCAMLREKK</sequence>
<keyword evidence="3" id="KW-0175">Coiled coil</keyword>
<evidence type="ECO:0000256" key="3">
    <source>
        <dbReference type="SAM" id="Coils"/>
    </source>
</evidence>
<keyword evidence="6" id="KW-1185">Reference proteome</keyword>
<feature type="compositionally biased region" description="Low complexity" evidence="4">
    <location>
        <begin position="646"/>
        <end position="664"/>
    </location>
</feature>
<evidence type="ECO:0000256" key="1">
    <source>
        <dbReference type="ARBA" id="ARBA00022614"/>
    </source>
</evidence>
<feature type="compositionally biased region" description="Polar residues" evidence="4">
    <location>
        <begin position="486"/>
        <end position="497"/>
    </location>
</feature>
<proteinExistence type="predicted"/>
<dbReference type="PROSITE" id="PS51450">
    <property type="entry name" value="LRR"/>
    <property type="match status" value="1"/>
</dbReference>
<evidence type="ECO:0000256" key="4">
    <source>
        <dbReference type="SAM" id="MobiDB-lite"/>
    </source>
</evidence>
<protein>
    <recommendedName>
        <fullName evidence="7">Leucine Rich Repeat family protein</fullName>
    </recommendedName>
</protein>
<evidence type="ECO:0000313" key="6">
    <source>
        <dbReference type="Proteomes" id="UP001470230"/>
    </source>
</evidence>
<feature type="compositionally biased region" description="Low complexity" evidence="4">
    <location>
        <begin position="1189"/>
        <end position="1198"/>
    </location>
</feature>
<gene>
    <name evidence="5" type="ORF">M9Y10_021693</name>
</gene>
<evidence type="ECO:0000256" key="2">
    <source>
        <dbReference type="ARBA" id="ARBA00022737"/>
    </source>
</evidence>
<feature type="compositionally biased region" description="Basic residues" evidence="4">
    <location>
        <begin position="902"/>
        <end position="916"/>
    </location>
</feature>
<evidence type="ECO:0008006" key="7">
    <source>
        <dbReference type="Google" id="ProtNLM"/>
    </source>
</evidence>
<feature type="region of interest" description="Disordered" evidence="4">
    <location>
        <begin position="785"/>
        <end position="806"/>
    </location>
</feature>